<evidence type="ECO:0000313" key="2">
    <source>
        <dbReference type="Proteomes" id="UP000593966"/>
    </source>
</evidence>
<accession>A0A7S6VXY9</accession>
<dbReference type="AlphaFoldDB" id="A0A7S6VXY9"/>
<reference evidence="1 2" key="1">
    <citation type="submission" date="2020-02" db="EMBL/GenBank/DDBJ databases">
        <title>Tigecycline-resistant Acinetobacter species from pigs and migratory birds.</title>
        <authorList>
            <person name="Chen C."/>
            <person name="Sun J."/>
            <person name="Liao X.-P."/>
            <person name="Liu Y.-H."/>
        </authorList>
    </citation>
    <scope>NUCLEOTIDE SEQUENCE [LARGE SCALE GENOMIC DNA]</scope>
    <source>
        <strain evidence="1 2">YH12207_T</strain>
    </source>
</reference>
<protein>
    <submittedName>
        <fullName evidence="1">Uncharacterized protein</fullName>
    </submittedName>
</protein>
<dbReference type="Proteomes" id="UP000593966">
    <property type="component" value="Chromosome"/>
</dbReference>
<name>A0A7S6VXY9_9GAMM</name>
<dbReference type="RefSeq" id="WP_180045712.1">
    <property type="nucleotide sequence ID" value="NZ_CP048659.1"/>
</dbReference>
<dbReference type="EMBL" id="CP048659">
    <property type="protein sequence ID" value="QOW46914.1"/>
    <property type="molecule type" value="Genomic_DNA"/>
</dbReference>
<organism evidence="1 2">
    <name type="scientific">Acinetobacter piscicola</name>
    <dbReference type="NCBI Taxonomy" id="2006115"/>
    <lineage>
        <taxon>Bacteria</taxon>
        <taxon>Pseudomonadati</taxon>
        <taxon>Pseudomonadota</taxon>
        <taxon>Gammaproteobacteria</taxon>
        <taxon>Moraxellales</taxon>
        <taxon>Moraxellaceae</taxon>
        <taxon>Acinetobacter</taxon>
    </lineage>
</organism>
<evidence type="ECO:0000313" key="1">
    <source>
        <dbReference type="EMBL" id="QOW46914.1"/>
    </source>
</evidence>
<sequence length="126" mass="14030">MNKSELFKAAHKLAKSVIKAGDNYRVTFGAAIKAVKEGFVAVEKITVVLKAWNKKEGELRVYLNLEDSNDDLGYVLIEGKKLNYSKVEFAYVERLKAAVATKLAKLQAKNPKYSEKSVMDFAALSI</sequence>
<gene>
    <name evidence="1" type="ORF">G0028_14010</name>
</gene>
<proteinExistence type="predicted"/>
<keyword evidence="2" id="KW-1185">Reference proteome</keyword>